<dbReference type="PANTHER" id="PTHR34655">
    <property type="entry name" value="CONSERVED WITHIN P. AEROPHILUM"/>
    <property type="match status" value="1"/>
</dbReference>
<organism evidence="1">
    <name type="scientific">marine sediment metagenome</name>
    <dbReference type="NCBI Taxonomy" id="412755"/>
    <lineage>
        <taxon>unclassified sequences</taxon>
        <taxon>metagenomes</taxon>
        <taxon>ecological metagenomes</taxon>
    </lineage>
</organism>
<evidence type="ECO:0008006" key="2">
    <source>
        <dbReference type="Google" id="ProtNLM"/>
    </source>
</evidence>
<gene>
    <name evidence="1" type="ORF">S01H4_07527</name>
</gene>
<accession>X0Z0D3</accession>
<dbReference type="AlphaFoldDB" id="X0Z0D3"/>
<dbReference type="Gene3D" id="3.40.1260.10">
    <property type="entry name" value="DsrEFH-like"/>
    <property type="match status" value="1"/>
</dbReference>
<dbReference type="InterPro" id="IPR027396">
    <property type="entry name" value="DsrEFH-like"/>
</dbReference>
<dbReference type="EMBL" id="BART01002472">
    <property type="protein sequence ID" value="GAG62410.1"/>
    <property type="molecule type" value="Genomic_DNA"/>
</dbReference>
<evidence type="ECO:0000313" key="1">
    <source>
        <dbReference type="EMBL" id="GAG62410.1"/>
    </source>
</evidence>
<reference evidence="1" key="1">
    <citation type="journal article" date="2014" name="Front. Microbiol.">
        <title>High frequency of phylogenetically diverse reductive dehalogenase-homologous genes in deep subseafloor sedimentary metagenomes.</title>
        <authorList>
            <person name="Kawai M."/>
            <person name="Futagami T."/>
            <person name="Toyoda A."/>
            <person name="Takaki Y."/>
            <person name="Nishi S."/>
            <person name="Hori S."/>
            <person name="Arai W."/>
            <person name="Tsubouchi T."/>
            <person name="Morono Y."/>
            <person name="Uchiyama I."/>
            <person name="Ito T."/>
            <person name="Fujiyama A."/>
            <person name="Inagaki F."/>
            <person name="Takami H."/>
        </authorList>
    </citation>
    <scope>NUCLEOTIDE SEQUENCE</scope>
    <source>
        <strain evidence="1">Expedition CK06-06</strain>
    </source>
</reference>
<protein>
    <recommendedName>
        <fullName evidence="2">Peroxiredoxin</fullName>
    </recommendedName>
</protein>
<proteinExistence type="predicted"/>
<name>X0Z0D3_9ZZZZ</name>
<comment type="caution">
    <text evidence="1">The sequence shown here is derived from an EMBL/GenBank/DDBJ whole genome shotgun (WGS) entry which is preliminary data.</text>
</comment>
<dbReference type="PANTHER" id="PTHR34655:SF2">
    <property type="entry name" value="PEROXIREDOXIN FAMILY PROTEIN"/>
    <property type="match status" value="1"/>
</dbReference>
<dbReference type="InterPro" id="IPR032836">
    <property type="entry name" value="DsrE2-like"/>
</dbReference>
<dbReference type="Pfam" id="PF13686">
    <property type="entry name" value="DrsE_2"/>
    <property type="match status" value="2"/>
</dbReference>
<sequence length="139" mass="15551">MPEKRKLAIIVHSGTLDRLYCAFTLGSTATAMDMETHLYFTFWGLNMLVKGALEKAGLPATYKHMEEQLKKRLGEMKYPTPYELLKRMKASGLLKIYACSPTMEMFGIKKEDLIPEVDEIAGAAAFLDIASDADITLLI</sequence>
<dbReference type="SUPFAM" id="SSF75169">
    <property type="entry name" value="DsrEFH-like"/>
    <property type="match status" value="1"/>
</dbReference>